<name>A0A8H6IPE3_9PEZI</name>
<evidence type="ECO:0000256" key="1">
    <source>
        <dbReference type="SAM" id="MobiDB-lite"/>
    </source>
</evidence>
<comment type="caution">
    <text evidence="3">The sequence shown here is derived from an EMBL/GenBank/DDBJ whole genome shotgun (WGS) entry which is preliminary data.</text>
</comment>
<evidence type="ECO:0000313" key="4">
    <source>
        <dbReference type="Proteomes" id="UP000639643"/>
    </source>
</evidence>
<accession>A0A8H6IPE3</accession>
<dbReference type="EMBL" id="WIGM01001752">
    <property type="protein sequence ID" value="KAF6789965.1"/>
    <property type="molecule type" value="Genomic_DNA"/>
</dbReference>
<gene>
    <name evidence="3" type="ORF">CMUS01_16307</name>
</gene>
<dbReference type="Proteomes" id="UP000639643">
    <property type="component" value="Unassembled WGS sequence"/>
</dbReference>
<sequence>MPKKHRRYLKEAVSLRRRVADRFRGAGCEESNATHAFFIETLETILEHFNAAKILEVTAGQVQQPQKSSETPENNGGRNYFAILGGKSRAAPSADNGEADDNEGDSKFGLPHAMEKDASGDTAPNSNKVESSKA</sequence>
<organism evidence="3 4">
    <name type="scientific">Colletotrichum musicola</name>
    <dbReference type="NCBI Taxonomy" id="2175873"/>
    <lineage>
        <taxon>Eukaryota</taxon>
        <taxon>Fungi</taxon>
        <taxon>Dikarya</taxon>
        <taxon>Ascomycota</taxon>
        <taxon>Pezizomycotina</taxon>
        <taxon>Sordariomycetes</taxon>
        <taxon>Hypocreomycetidae</taxon>
        <taxon>Glomerellales</taxon>
        <taxon>Glomerellaceae</taxon>
        <taxon>Colletotrichum</taxon>
        <taxon>Colletotrichum orchidearum species complex</taxon>
    </lineage>
</organism>
<protein>
    <recommendedName>
        <fullName evidence="2">DUF6604 domain-containing protein</fullName>
    </recommendedName>
</protein>
<dbReference type="InterPro" id="IPR046539">
    <property type="entry name" value="DUF6604"/>
</dbReference>
<dbReference type="OrthoDB" id="5238236at2759"/>
<feature type="compositionally biased region" description="Polar residues" evidence="1">
    <location>
        <begin position="60"/>
        <end position="77"/>
    </location>
</feature>
<keyword evidence="4" id="KW-1185">Reference proteome</keyword>
<dbReference type="Pfam" id="PF20253">
    <property type="entry name" value="DUF6604"/>
    <property type="match status" value="1"/>
</dbReference>
<feature type="domain" description="DUF6604" evidence="2">
    <location>
        <begin position="2"/>
        <end position="103"/>
    </location>
</feature>
<feature type="region of interest" description="Disordered" evidence="1">
    <location>
        <begin position="58"/>
        <end position="134"/>
    </location>
</feature>
<evidence type="ECO:0000259" key="2">
    <source>
        <dbReference type="Pfam" id="PF20253"/>
    </source>
</evidence>
<reference evidence="3" key="1">
    <citation type="journal article" date="2020" name="Phytopathology">
        <title>Genome Sequence Resources of Colletotrichum truncatum, C. plurivorum, C. musicola, and C. sojae: Four Species Pathogenic to Soybean (Glycine max).</title>
        <authorList>
            <person name="Rogerio F."/>
            <person name="Boufleur T.R."/>
            <person name="Ciampi-Guillardi M."/>
            <person name="Sukno S.A."/>
            <person name="Thon M.R."/>
            <person name="Massola Junior N.S."/>
            <person name="Baroncelli R."/>
        </authorList>
    </citation>
    <scope>NUCLEOTIDE SEQUENCE</scope>
    <source>
        <strain evidence="3">LFN0074</strain>
    </source>
</reference>
<dbReference type="AlphaFoldDB" id="A0A8H6IPE3"/>
<evidence type="ECO:0000313" key="3">
    <source>
        <dbReference type="EMBL" id="KAF6789965.1"/>
    </source>
</evidence>
<feature type="compositionally biased region" description="Polar residues" evidence="1">
    <location>
        <begin position="122"/>
        <end position="134"/>
    </location>
</feature>
<proteinExistence type="predicted"/>